<dbReference type="AlphaFoldDB" id="A0A173TVG0"/>
<dbReference type="SUPFAM" id="SSF53383">
    <property type="entry name" value="PLP-dependent transferases"/>
    <property type="match status" value="1"/>
</dbReference>
<sequence length="395" mass="45402">MEYVMKYNFDEAVERRGTGCLKYDFAKERGKKEDVLPLWVADMDFKTAPAVTERLQKVVEHGIYGYSDSKEDYFAAVSGWYHDHFDWDVKPEWLVKTPGVVFALAAAVRAYTEKGDTVLIQQPVYYPFRQVIESNDRKLVSSDLVLKDGHYEIDFEDFEAKIKEHQIHLFLLCSPHNPVGRVWKEWELRKIGEICFKYQVTVVSDEIHSDFVYPGHKHHVFASVSPEFEQISVICTAPSKTFNLAGLQVSNIFIADEKLRQKFVRAVDQAGYSQVNLMGLVGCQAAYEEGEEWLLQLKEYLYQNLSFVREYLKENLPQIKLIEPEGTYLIWLDFGELGLGRKELEALIDQAGLWLDAGAIFGKTGIGFERINIACPRKTLEQAFLQLKKAVDALD</sequence>
<feature type="domain" description="Aminotransferase class I/classII large" evidence="6">
    <location>
        <begin position="34"/>
        <end position="383"/>
    </location>
</feature>
<dbReference type="PANTHER" id="PTHR43525:SF1">
    <property type="entry name" value="PROTEIN MALY"/>
    <property type="match status" value="1"/>
</dbReference>
<accession>A0A173TVG0</accession>
<dbReference type="STRING" id="166486.ERS852572_01734"/>
<reference evidence="7 8" key="1">
    <citation type="submission" date="2015-09" db="EMBL/GenBank/DDBJ databases">
        <authorList>
            <consortium name="Pathogen Informatics"/>
        </authorList>
    </citation>
    <scope>NUCLEOTIDE SEQUENCE [LARGE SCALE GENOMIC DNA]</scope>
    <source>
        <strain evidence="7 8">2789STDY5834960</strain>
    </source>
</reference>
<dbReference type="PANTHER" id="PTHR43525">
    <property type="entry name" value="PROTEIN MALY"/>
    <property type="match status" value="1"/>
</dbReference>
<evidence type="ECO:0000256" key="2">
    <source>
        <dbReference type="ARBA" id="ARBA00012224"/>
    </source>
</evidence>
<dbReference type="GO" id="GO:0030170">
    <property type="term" value="F:pyridoxal phosphate binding"/>
    <property type="evidence" value="ECO:0007669"/>
    <property type="project" value="InterPro"/>
</dbReference>
<comment type="cofactor">
    <cofactor evidence="1">
        <name>pyridoxal 5'-phosphate</name>
        <dbReference type="ChEBI" id="CHEBI:597326"/>
    </cofactor>
</comment>
<dbReference type="CDD" id="cd00609">
    <property type="entry name" value="AAT_like"/>
    <property type="match status" value="1"/>
</dbReference>
<evidence type="ECO:0000256" key="1">
    <source>
        <dbReference type="ARBA" id="ARBA00001933"/>
    </source>
</evidence>
<dbReference type="InterPro" id="IPR015424">
    <property type="entry name" value="PyrdxlP-dep_Trfase"/>
</dbReference>
<dbReference type="NCBIfam" id="TIGR04350">
    <property type="entry name" value="C_S_lyase_PatB"/>
    <property type="match status" value="1"/>
</dbReference>
<dbReference type="PaxDb" id="166486-ERS852572_01734"/>
<name>A0A173TVG0_9FIRM</name>
<dbReference type="InterPro" id="IPR004839">
    <property type="entry name" value="Aminotransferase_I/II_large"/>
</dbReference>
<keyword evidence="4 7" id="KW-0456">Lyase</keyword>
<dbReference type="InterPro" id="IPR015421">
    <property type="entry name" value="PyrdxlP-dep_Trfase_major"/>
</dbReference>
<dbReference type="EC" id="4.4.1.13" evidence="2"/>
<dbReference type="Proteomes" id="UP000095350">
    <property type="component" value="Unassembled WGS sequence"/>
</dbReference>
<dbReference type="RefSeq" id="WP_006857670.1">
    <property type="nucleotide sequence ID" value="NZ_CABIYH010000012.1"/>
</dbReference>
<dbReference type="InterPro" id="IPR051798">
    <property type="entry name" value="Class-II_PLP-Dep_Aminotrans"/>
</dbReference>
<dbReference type="Pfam" id="PF00155">
    <property type="entry name" value="Aminotran_1_2"/>
    <property type="match status" value="1"/>
</dbReference>
<evidence type="ECO:0000313" key="8">
    <source>
        <dbReference type="Proteomes" id="UP000095350"/>
    </source>
</evidence>
<gene>
    <name evidence="7" type="primary">patB_2</name>
    <name evidence="7" type="ORF">ERS852572_01734</name>
</gene>
<evidence type="ECO:0000256" key="3">
    <source>
        <dbReference type="ARBA" id="ARBA00022898"/>
    </source>
</evidence>
<dbReference type="OrthoDB" id="9802872at2"/>
<dbReference type="Gene3D" id="3.90.1150.10">
    <property type="entry name" value="Aspartate Aminotransferase, domain 1"/>
    <property type="match status" value="1"/>
</dbReference>
<dbReference type="InterPro" id="IPR015422">
    <property type="entry name" value="PyrdxlP-dep_Trfase_small"/>
</dbReference>
<dbReference type="GeneID" id="61433032"/>
<evidence type="ECO:0000256" key="4">
    <source>
        <dbReference type="ARBA" id="ARBA00023239"/>
    </source>
</evidence>
<keyword evidence="3" id="KW-0663">Pyridoxal phosphate</keyword>
<dbReference type="InterPro" id="IPR027619">
    <property type="entry name" value="C-S_lyase_PatB-like"/>
</dbReference>
<comment type="similarity">
    <text evidence="5">Belongs to the class-II pyridoxal-phosphate-dependent aminotransferase family. MalY/PatB cystathionine beta-lyase subfamily.</text>
</comment>
<protein>
    <recommendedName>
        <fullName evidence="2">cysteine-S-conjugate beta-lyase</fullName>
        <ecNumber evidence="2">4.4.1.13</ecNumber>
    </recommendedName>
</protein>
<organism evidence="7 8">
    <name type="scientific">Roseburia intestinalis</name>
    <dbReference type="NCBI Taxonomy" id="166486"/>
    <lineage>
        <taxon>Bacteria</taxon>
        <taxon>Bacillati</taxon>
        <taxon>Bacillota</taxon>
        <taxon>Clostridia</taxon>
        <taxon>Lachnospirales</taxon>
        <taxon>Lachnospiraceae</taxon>
        <taxon>Roseburia</taxon>
    </lineage>
</organism>
<proteinExistence type="inferred from homology"/>
<evidence type="ECO:0000259" key="6">
    <source>
        <dbReference type="Pfam" id="PF00155"/>
    </source>
</evidence>
<evidence type="ECO:0000313" key="7">
    <source>
        <dbReference type="EMBL" id="CUN06474.1"/>
    </source>
</evidence>
<evidence type="ECO:0000256" key="5">
    <source>
        <dbReference type="ARBA" id="ARBA00037974"/>
    </source>
</evidence>
<dbReference type="GO" id="GO:0047804">
    <property type="term" value="F:cysteine-S-conjugate beta-lyase activity"/>
    <property type="evidence" value="ECO:0007669"/>
    <property type="project" value="UniProtKB-EC"/>
</dbReference>
<dbReference type="Gene3D" id="3.40.640.10">
    <property type="entry name" value="Type I PLP-dependent aspartate aminotransferase-like (Major domain)"/>
    <property type="match status" value="1"/>
</dbReference>
<dbReference type="EMBL" id="CYXZ01000012">
    <property type="protein sequence ID" value="CUN06474.1"/>
    <property type="molecule type" value="Genomic_DNA"/>
</dbReference>